<feature type="non-terminal residue" evidence="2">
    <location>
        <position position="192"/>
    </location>
</feature>
<name>A0A9N9HPR5_9GLOM</name>
<evidence type="ECO:0000313" key="3">
    <source>
        <dbReference type="Proteomes" id="UP000789396"/>
    </source>
</evidence>
<dbReference type="OrthoDB" id="2442414at2759"/>
<evidence type="ECO:0000313" key="2">
    <source>
        <dbReference type="EMBL" id="CAG8699588.1"/>
    </source>
</evidence>
<gene>
    <name evidence="2" type="ORF">RFULGI_LOCUS10351</name>
</gene>
<feature type="region of interest" description="Disordered" evidence="1">
    <location>
        <begin position="102"/>
        <end position="122"/>
    </location>
</feature>
<comment type="caution">
    <text evidence="2">The sequence shown here is derived from an EMBL/GenBank/DDBJ whole genome shotgun (WGS) entry which is preliminary data.</text>
</comment>
<accession>A0A9N9HPR5</accession>
<evidence type="ECO:0000256" key="1">
    <source>
        <dbReference type="SAM" id="MobiDB-lite"/>
    </source>
</evidence>
<dbReference type="Proteomes" id="UP000789396">
    <property type="component" value="Unassembled WGS sequence"/>
</dbReference>
<proteinExistence type="predicted"/>
<sequence>MDIPTTQISEYNVEDCINDHEANLDGLLDHFDQFVERLHNPIINTNYLPIGAILIERNENSSSKTTKGVEYIVPTNTDFHEWVNQFGKATGATYVKHDTEQNIGNNVKPSHHQSQERQQHQQYSVEELRYNIQKMTQDLEDLDLNRLQIVHDQISWILEDVRKPDRSFQPGNWVDENQKMKLPPHMHIEKQK</sequence>
<dbReference type="AlphaFoldDB" id="A0A9N9HPR5"/>
<organism evidence="2 3">
    <name type="scientific">Racocetra fulgida</name>
    <dbReference type="NCBI Taxonomy" id="60492"/>
    <lineage>
        <taxon>Eukaryota</taxon>
        <taxon>Fungi</taxon>
        <taxon>Fungi incertae sedis</taxon>
        <taxon>Mucoromycota</taxon>
        <taxon>Glomeromycotina</taxon>
        <taxon>Glomeromycetes</taxon>
        <taxon>Diversisporales</taxon>
        <taxon>Gigasporaceae</taxon>
        <taxon>Racocetra</taxon>
    </lineage>
</organism>
<keyword evidence="3" id="KW-1185">Reference proteome</keyword>
<protein>
    <submittedName>
        <fullName evidence="2">18647_t:CDS:1</fullName>
    </submittedName>
</protein>
<dbReference type="EMBL" id="CAJVPZ010020283">
    <property type="protein sequence ID" value="CAG8699588.1"/>
    <property type="molecule type" value="Genomic_DNA"/>
</dbReference>
<reference evidence="2" key="1">
    <citation type="submission" date="2021-06" db="EMBL/GenBank/DDBJ databases">
        <authorList>
            <person name="Kallberg Y."/>
            <person name="Tangrot J."/>
            <person name="Rosling A."/>
        </authorList>
    </citation>
    <scope>NUCLEOTIDE SEQUENCE</scope>
    <source>
        <strain evidence="2">IN212</strain>
    </source>
</reference>